<feature type="binding site" evidence="2">
    <location>
        <begin position="128"/>
        <end position="129"/>
    </location>
    <ligand>
        <name>ATP</name>
        <dbReference type="ChEBI" id="CHEBI:30616"/>
    </ligand>
</feature>
<comment type="pathway">
    <text evidence="2">Cofactor biosynthesis; thiamine diphosphate biosynthesis; thiamine diphosphate from thiamine phosphate: step 1/1.</text>
</comment>
<dbReference type="OrthoDB" id="9802811at2"/>
<dbReference type="GO" id="GO:0009229">
    <property type="term" value="P:thiamine diphosphate biosynthetic process"/>
    <property type="evidence" value="ECO:0007669"/>
    <property type="project" value="UniProtKB-UniRule"/>
</dbReference>
<feature type="binding site" evidence="2">
    <location>
        <position position="224"/>
    </location>
    <ligand>
        <name>Mg(2+)</name>
        <dbReference type="ChEBI" id="CHEBI:18420"/>
        <label>5</label>
    </ligand>
</feature>
<keyword evidence="2" id="KW-0479">Metal-binding</keyword>
<reference evidence="6" key="1">
    <citation type="submission" date="2015-08" db="EMBL/GenBank/DDBJ databases">
        <authorList>
            <person name="Kim K.M."/>
        </authorList>
    </citation>
    <scope>NUCLEOTIDE SEQUENCE [LARGE SCALE GENOMIC DNA]</scope>
    <source>
        <strain evidence="6">KCTC 23892</strain>
    </source>
</reference>
<dbReference type="HAMAP" id="MF_02128">
    <property type="entry name" value="TMP_kinase"/>
    <property type="match status" value="1"/>
</dbReference>
<evidence type="ECO:0000259" key="4">
    <source>
        <dbReference type="Pfam" id="PF02769"/>
    </source>
</evidence>
<dbReference type="Proteomes" id="UP000094147">
    <property type="component" value="Chromosome"/>
</dbReference>
<feature type="binding site" evidence="2">
    <location>
        <position position="221"/>
    </location>
    <ligand>
        <name>Mg(2+)</name>
        <dbReference type="ChEBI" id="CHEBI:18420"/>
        <label>3</label>
    </ligand>
</feature>
<dbReference type="Gene3D" id="3.30.1330.10">
    <property type="entry name" value="PurM-like, N-terminal domain"/>
    <property type="match status" value="1"/>
</dbReference>
<evidence type="ECO:0000313" key="6">
    <source>
        <dbReference type="Proteomes" id="UP000094147"/>
    </source>
</evidence>
<organism evidence="5 6">
    <name type="scientific">Kangiella sediminilitoris</name>
    <dbReference type="NCBI Taxonomy" id="1144748"/>
    <lineage>
        <taxon>Bacteria</taxon>
        <taxon>Pseudomonadati</taxon>
        <taxon>Pseudomonadota</taxon>
        <taxon>Gammaproteobacteria</taxon>
        <taxon>Kangiellales</taxon>
        <taxon>Kangiellaceae</taxon>
        <taxon>Kangiella</taxon>
    </lineage>
</organism>
<dbReference type="Pfam" id="PF00586">
    <property type="entry name" value="AIRS"/>
    <property type="match status" value="1"/>
</dbReference>
<dbReference type="EC" id="2.7.4.16" evidence="2"/>
<keyword evidence="2" id="KW-0547">Nucleotide-binding</keyword>
<dbReference type="RefSeq" id="WP_068993231.1">
    <property type="nucleotide sequence ID" value="NZ_CP012418.1"/>
</dbReference>
<dbReference type="InterPro" id="IPR016188">
    <property type="entry name" value="PurM-like_N"/>
</dbReference>
<protein>
    <recommendedName>
        <fullName evidence="2">Thiamine-monophosphate kinase</fullName>
        <shortName evidence="2">TMP kinase</shortName>
        <shortName evidence="2">Thiamine-phosphate kinase</shortName>
        <ecNumber evidence="2">2.7.4.16</ecNumber>
    </recommendedName>
</protein>
<dbReference type="UniPathway" id="UPA00060">
    <property type="reaction ID" value="UER00142"/>
</dbReference>
<sequence length="331" mass="36274">MAEFDLIEQYFNFHYDFSSNSADKKGQPSVVKGIGDDCAIFNIPDKFQLVTSTDTLVSDVHFFSNLQPELIAYKALAVNVSDLAAMGAKPLAFTLSITLPEVSERWLSDFSKGLKSASEKFQIPLVGGDTTQGPLTINITAYGTVKQSRLLRRDKAQVGDDIWVTGYLGEAAAALDLSEKALGGRDELTEAENNLWQSLATPKPPVKFATKLAKFAECGLDISDGLMADLGHILKQSQCGANLDVEFLPLSDSLVEVVGIEQARQFALNGGDDYQLCFTAKSQHRNKILNLGERYKVNTTRVGKVTEGDLIVQLEGEAFQPTRASWQHFNQ</sequence>
<feature type="binding site" evidence="2">
    <location>
        <position position="53"/>
    </location>
    <ligand>
        <name>Mg(2+)</name>
        <dbReference type="ChEBI" id="CHEBI:18420"/>
        <label>1</label>
    </ligand>
</feature>
<evidence type="ECO:0000256" key="2">
    <source>
        <dbReference type="HAMAP-Rule" id="MF_02128"/>
    </source>
</evidence>
<evidence type="ECO:0000256" key="1">
    <source>
        <dbReference type="ARBA" id="ARBA00022977"/>
    </source>
</evidence>
<feature type="domain" description="PurM-like C-terminal" evidence="4">
    <location>
        <begin position="157"/>
        <end position="309"/>
    </location>
</feature>
<keyword evidence="2" id="KW-0808">Transferase</keyword>
<dbReference type="NCBIfam" id="TIGR01379">
    <property type="entry name" value="thiL"/>
    <property type="match status" value="1"/>
</dbReference>
<dbReference type="Gene3D" id="3.90.650.10">
    <property type="entry name" value="PurM-like C-terminal domain"/>
    <property type="match status" value="1"/>
</dbReference>
<name>A0A1B3BD04_9GAMM</name>
<feature type="binding site" evidence="2">
    <location>
        <position position="82"/>
    </location>
    <ligand>
        <name>Mg(2+)</name>
        <dbReference type="ChEBI" id="CHEBI:18420"/>
        <label>4</label>
    </ligand>
</feature>
<feature type="binding site" evidence="2">
    <location>
        <position position="326"/>
    </location>
    <ligand>
        <name>substrate</name>
    </ligand>
</feature>
<feature type="binding site" evidence="2">
    <location>
        <position position="82"/>
    </location>
    <ligand>
        <name>Mg(2+)</name>
        <dbReference type="ChEBI" id="CHEBI:18420"/>
        <label>2</label>
    </ligand>
</feature>
<feature type="binding site" evidence="2">
    <location>
        <position position="52"/>
    </location>
    <ligand>
        <name>Mg(2+)</name>
        <dbReference type="ChEBI" id="CHEBI:18420"/>
        <label>4</label>
    </ligand>
</feature>
<feature type="binding site" evidence="2">
    <location>
        <position position="82"/>
    </location>
    <ligand>
        <name>Mg(2+)</name>
        <dbReference type="ChEBI" id="CHEBI:18420"/>
        <label>3</label>
    </ligand>
</feature>
<comment type="similarity">
    <text evidence="2">Belongs to the thiamine-monophosphate kinase family.</text>
</comment>
<accession>A0A1B3BD04</accession>
<feature type="binding site" evidence="2">
    <location>
        <position position="37"/>
    </location>
    <ligand>
        <name>Mg(2+)</name>
        <dbReference type="ChEBI" id="CHEBI:18420"/>
        <label>3</label>
    </ligand>
</feature>
<dbReference type="GO" id="GO:0000287">
    <property type="term" value="F:magnesium ion binding"/>
    <property type="evidence" value="ECO:0007669"/>
    <property type="project" value="UniProtKB-UniRule"/>
</dbReference>
<dbReference type="STRING" id="1144748.KS2013_1946"/>
<dbReference type="PIRSF" id="PIRSF005303">
    <property type="entry name" value="Thiam_monoph_kin"/>
    <property type="match status" value="1"/>
</dbReference>
<dbReference type="GO" id="GO:0009030">
    <property type="term" value="F:thiamine-phosphate kinase activity"/>
    <property type="evidence" value="ECO:0007669"/>
    <property type="project" value="UniProtKB-UniRule"/>
</dbReference>
<comment type="miscellaneous">
    <text evidence="2">Reaction mechanism of ThiL seems to utilize a direct, inline transfer of the gamma-phosphate of ATP to TMP rather than a phosphorylated enzyme intermediate.</text>
</comment>
<keyword evidence="2" id="KW-0067">ATP-binding</keyword>
<dbReference type="EMBL" id="CP012418">
    <property type="protein sequence ID" value="AOE50655.1"/>
    <property type="molecule type" value="Genomic_DNA"/>
</dbReference>
<dbReference type="InterPro" id="IPR036921">
    <property type="entry name" value="PurM-like_N_sf"/>
</dbReference>
<keyword evidence="1 2" id="KW-0784">Thiamine biosynthesis</keyword>
<comment type="caution">
    <text evidence="2">Lacks conserved residue(s) required for the propagation of feature annotation.</text>
</comment>
<dbReference type="InterPro" id="IPR006283">
    <property type="entry name" value="ThiL-like"/>
</dbReference>
<dbReference type="PANTHER" id="PTHR30270:SF0">
    <property type="entry name" value="THIAMINE-MONOPHOSPHATE KINASE"/>
    <property type="match status" value="1"/>
</dbReference>
<dbReference type="Pfam" id="PF02769">
    <property type="entry name" value="AIRS_C"/>
    <property type="match status" value="1"/>
</dbReference>
<dbReference type="PANTHER" id="PTHR30270">
    <property type="entry name" value="THIAMINE-MONOPHOSPHATE KINASE"/>
    <property type="match status" value="1"/>
</dbReference>
<dbReference type="AlphaFoldDB" id="A0A1B3BD04"/>
<feature type="binding site" evidence="2">
    <location>
        <position position="61"/>
    </location>
    <ligand>
        <name>substrate</name>
    </ligand>
</feature>
<dbReference type="GO" id="GO:0005524">
    <property type="term" value="F:ATP binding"/>
    <property type="evidence" value="ECO:0007669"/>
    <property type="project" value="UniProtKB-UniRule"/>
</dbReference>
<gene>
    <name evidence="2" type="primary">thiL</name>
    <name evidence="5" type="ORF">KS2013_1946</name>
</gene>
<feature type="binding site" evidence="2">
    <location>
        <position position="37"/>
    </location>
    <ligand>
        <name>Mg(2+)</name>
        <dbReference type="ChEBI" id="CHEBI:18420"/>
        <label>4</label>
    </ligand>
</feature>
<feature type="binding site" evidence="2">
    <location>
        <position position="54"/>
    </location>
    <ligand>
        <name>Mg(2+)</name>
        <dbReference type="ChEBI" id="CHEBI:18420"/>
        <label>1</label>
    </ligand>
</feature>
<dbReference type="InterPro" id="IPR010918">
    <property type="entry name" value="PurM-like_C_dom"/>
</dbReference>
<dbReference type="CDD" id="cd02194">
    <property type="entry name" value="ThiL"/>
    <property type="match status" value="1"/>
</dbReference>
<keyword evidence="2 5" id="KW-0418">Kinase</keyword>
<feature type="domain" description="PurM-like N-terminal" evidence="3">
    <location>
        <begin position="35"/>
        <end position="145"/>
    </location>
</feature>
<dbReference type="PATRIC" id="fig|1144748.3.peg.1965"/>
<dbReference type="SUPFAM" id="SSF55326">
    <property type="entry name" value="PurM N-terminal domain-like"/>
    <property type="match status" value="1"/>
</dbReference>
<keyword evidence="6" id="KW-1185">Reference proteome</keyword>
<evidence type="ECO:0000259" key="3">
    <source>
        <dbReference type="Pfam" id="PF00586"/>
    </source>
</evidence>
<dbReference type="GO" id="GO:0009228">
    <property type="term" value="P:thiamine biosynthetic process"/>
    <property type="evidence" value="ECO:0007669"/>
    <property type="project" value="UniProtKB-KW"/>
</dbReference>
<dbReference type="SUPFAM" id="SSF56042">
    <property type="entry name" value="PurM C-terminal domain-like"/>
    <property type="match status" value="1"/>
</dbReference>
<feature type="binding site" evidence="2">
    <location>
        <position position="272"/>
    </location>
    <ligand>
        <name>substrate</name>
    </ligand>
</feature>
<feature type="binding site" evidence="2">
    <location>
        <position position="54"/>
    </location>
    <ligand>
        <name>Mg(2+)</name>
        <dbReference type="ChEBI" id="CHEBI:18420"/>
        <label>2</label>
    </ligand>
</feature>
<evidence type="ECO:0000313" key="5">
    <source>
        <dbReference type="EMBL" id="AOE50655.1"/>
    </source>
</evidence>
<proteinExistence type="inferred from homology"/>
<feature type="binding site" evidence="2">
    <location>
        <position position="129"/>
    </location>
    <ligand>
        <name>Mg(2+)</name>
        <dbReference type="ChEBI" id="CHEBI:18420"/>
        <label>1</label>
    </ligand>
</feature>
<comment type="function">
    <text evidence="2">Catalyzes the ATP-dependent phosphorylation of thiamine-monophosphate (TMP) to form thiamine-pyrophosphate (TPP), the active form of vitamin B1.</text>
</comment>
<comment type="catalytic activity">
    <reaction evidence="2">
        <text>thiamine phosphate + ATP = thiamine diphosphate + ADP</text>
        <dbReference type="Rhea" id="RHEA:15913"/>
        <dbReference type="ChEBI" id="CHEBI:30616"/>
        <dbReference type="ChEBI" id="CHEBI:37575"/>
        <dbReference type="ChEBI" id="CHEBI:58937"/>
        <dbReference type="ChEBI" id="CHEBI:456216"/>
        <dbReference type="EC" id="2.7.4.16"/>
    </reaction>
</comment>
<dbReference type="KEGG" id="ksd:KS2013_1946"/>
<feature type="binding site" evidence="2">
    <location>
        <position position="153"/>
    </location>
    <ligand>
        <name>ATP</name>
        <dbReference type="ChEBI" id="CHEBI:30616"/>
    </ligand>
</feature>
<dbReference type="InterPro" id="IPR036676">
    <property type="entry name" value="PurM-like_C_sf"/>
</dbReference>
<feature type="binding site" evidence="2">
    <location>
        <position position="223"/>
    </location>
    <ligand>
        <name>ATP</name>
        <dbReference type="ChEBI" id="CHEBI:30616"/>
    </ligand>
</feature>
<keyword evidence="2" id="KW-0460">Magnesium</keyword>